<evidence type="ECO:0000256" key="1">
    <source>
        <dbReference type="SAM" id="MobiDB-lite"/>
    </source>
</evidence>
<keyword evidence="4" id="KW-1185">Reference proteome</keyword>
<reference evidence="3" key="1">
    <citation type="journal article" date="2020" name="New Phytol.">
        <title>Comparative genomics reveals dynamic genome evolution in host specialist ectomycorrhizal fungi.</title>
        <authorList>
            <person name="Lofgren L.A."/>
            <person name="Nguyen N.H."/>
            <person name="Vilgalys R."/>
            <person name="Ruytinx J."/>
            <person name="Liao H.L."/>
            <person name="Branco S."/>
            <person name="Kuo A."/>
            <person name="LaButti K."/>
            <person name="Lipzen A."/>
            <person name="Andreopoulos W."/>
            <person name="Pangilinan J."/>
            <person name="Riley R."/>
            <person name="Hundley H."/>
            <person name="Na H."/>
            <person name="Barry K."/>
            <person name="Grigoriev I.V."/>
            <person name="Stajich J.E."/>
            <person name="Kennedy P.G."/>
        </authorList>
    </citation>
    <scope>NUCLEOTIDE SEQUENCE</scope>
    <source>
        <strain evidence="3">FC423</strain>
    </source>
</reference>
<comment type="caution">
    <text evidence="3">The sequence shown here is derived from an EMBL/GenBank/DDBJ whole genome shotgun (WGS) entry which is preliminary data.</text>
</comment>
<dbReference type="EMBL" id="JABBWM010000049">
    <property type="protein sequence ID" value="KAG2101810.1"/>
    <property type="molecule type" value="Genomic_DNA"/>
</dbReference>
<keyword evidence="2" id="KW-1133">Transmembrane helix</keyword>
<dbReference type="GeneID" id="64691341"/>
<gene>
    <name evidence="3" type="ORF">F5147DRAFT_295966</name>
</gene>
<dbReference type="OrthoDB" id="2796893at2759"/>
<evidence type="ECO:0000313" key="3">
    <source>
        <dbReference type="EMBL" id="KAG2101810.1"/>
    </source>
</evidence>
<feature type="transmembrane region" description="Helical" evidence="2">
    <location>
        <begin position="199"/>
        <end position="224"/>
    </location>
</feature>
<name>A0A9P7JRD3_9AGAM</name>
<proteinExistence type="predicted"/>
<evidence type="ECO:0000313" key="4">
    <source>
        <dbReference type="Proteomes" id="UP000823399"/>
    </source>
</evidence>
<dbReference type="AlphaFoldDB" id="A0A9P7JRD3"/>
<organism evidence="3 4">
    <name type="scientific">Suillus discolor</name>
    <dbReference type="NCBI Taxonomy" id="1912936"/>
    <lineage>
        <taxon>Eukaryota</taxon>
        <taxon>Fungi</taxon>
        <taxon>Dikarya</taxon>
        <taxon>Basidiomycota</taxon>
        <taxon>Agaricomycotina</taxon>
        <taxon>Agaricomycetes</taxon>
        <taxon>Agaricomycetidae</taxon>
        <taxon>Boletales</taxon>
        <taxon>Suillineae</taxon>
        <taxon>Suillaceae</taxon>
        <taxon>Suillus</taxon>
    </lineage>
</organism>
<feature type="region of interest" description="Disordered" evidence="1">
    <location>
        <begin position="174"/>
        <end position="195"/>
    </location>
</feature>
<sequence>MSVISGVLIVSAVQVHPVKRNIGSSATCMSEYSWMDNSQGYSPCTTVAYVEAPCYENNYDQPILLNDTFYNLPNSSNANACYCSWSSYNLMMACTLCQGVSTSSVSEWPAWAAGCPTNQNWTQEYYPSGYVLTGDVSIPYWATTNPSTWTYETFNILDANATYQKNSSSITPGASSLSSGSGSSPSSSSSNSSSKSTDVGAIVGGTIGGAAAHSFLVIAAYLLYRRHVYRKGGYASAINQQGTTFIPSSHNRIPSDSSDLATSMSGPLAMYGQSVSPSQQYQTAYLSPHGSSLPVPRMDVSVYTTHTGNSQRSDAIPMV</sequence>
<accession>A0A9P7JRD3</accession>
<keyword evidence="2" id="KW-0812">Transmembrane</keyword>
<protein>
    <submittedName>
        <fullName evidence="3">Uncharacterized protein</fullName>
    </submittedName>
</protein>
<evidence type="ECO:0000256" key="2">
    <source>
        <dbReference type="SAM" id="Phobius"/>
    </source>
</evidence>
<keyword evidence="2" id="KW-0472">Membrane</keyword>
<dbReference type="Proteomes" id="UP000823399">
    <property type="component" value="Unassembled WGS sequence"/>
</dbReference>
<dbReference type="RefSeq" id="XP_041289975.1">
    <property type="nucleotide sequence ID" value="XM_041429082.1"/>
</dbReference>